<organism evidence="2 3">
    <name type="scientific">Canavalia gladiata</name>
    <name type="common">Sword bean</name>
    <name type="synonym">Dolichos gladiatus</name>
    <dbReference type="NCBI Taxonomy" id="3824"/>
    <lineage>
        <taxon>Eukaryota</taxon>
        <taxon>Viridiplantae</taxon>
        <taxon>Streptophyta</taxon>
        <taxon>Embryophyta</taxon>
        <taxon>Tracheophyta</taxon>
        <taxon>Spermatophyta</taxon>
        <taxon>Magnoliopsida</taxon>
        <taxon>eudicotyledons</taxon>
        <taxon>Gunneridae</taxon>
        <taxon>Pentapetalae</taxon>
        <taxon>rosids</taxon>
        <taxon>fabids</taxon>
        <taxon>Fabales</taxon>
        <taxon>Fabaceae</taxon>
        <taxon>Papilionoideae</taxon>
        <taxon>50 kb inversion clade</taxon>
        <taxon>NPAAA clade</taxon>
        <taxon>indigoferoid/millettioid clade</taxon>
        <taxon>Phaseoleae</taxon>
        <taxon>Canavalia</taxon>
    </lineage>
</organism>
<dbReference type="EMBL" id="JAYMYQ010000009">
    <property type="protein sequence ID" value="KAK7313694.1"/>
    <property type="molecule type" value="Genomic_DNA"/>
</dbReference>
<proteinExistence type="predicted"/>
<keyword evidence="3" id="KW-1185">Reference proteome</keyword>
<sequence>MIGVGLAILLVFALSPKPDPFSNGWIKNHSYLCDDHDNNNVTDWPSFAGSIPVIIYHNTRSMRSQCVNNQHVNPLHCSYNLPFLIPMYENHYTLGLIKNRVDRGTLSTSIFPKTRLHQRTQAAPSQLPQAAQTSPLDFNDTPSKSVFQASCHEYEVQSIICRGRVWVYMLVQPSCVYEFYLKCTVLAATIGRLAIASHVPDGHVLMAITSEVWTCAPTCMQAGARPMMLIPLPSMQWSPLQEPKPKGPCFHLPKIVERKPFLS</sequence>
<accession>A0AAN9KB80</accession>
<name>A0AAN9KB80_CANGL</name>
<feature type="signal peptide" evidence="1">
    <location>
        <begin position="1"/>
        <end position="15"/>
    </location>
</feature>
<evidence type="ECO:0000313" key="2">
    <source>
        <dbReference type="EMBL" id="KAK7313694.1"/>
    </source>
</evidence>
<gene>
    <name evidence="2" type="ORF">VNO77_38887</name>
</gene>
<reference evidence="2 3" key="1">
    <citation type="submission" date="2024-01" db="EMBL/GenBank/DDBJ databases">
        <title>The genomes of 5 underutilized Papilionoideae crops provide insights into root nodulation and disease resistanc.</title>
        <authorList>
            <person name="Jiang F."/>
        </authorList>
    </citation>
    <scope>NUCLEOTIDE SEQUENCE [LARGE SCALE GENOMIC DNA]</scope>
    <source>
        <strain evidence="2">LVBAO_FW01</strain>
        <tissue evidence="2">Leaves</tissue>
    </source>
</reference>
<dbReference type="AlphaFoldDB" id="A0AAN9KB80"/>
<evidence type="ECO:0000313" key="3">
    <source>
        <dbReference type="Proteomes" id="UP001367508"/>
    </source>
</evidence>
<comment type="caution">
    <text evidence="2">The sequence shown here is derived from an EMBL/GenBank/DDBJ whole genome shotgun (WGS) entry which is preliminary data.</text>
</comment>
<dbReference type="Proteomes" id="UP001367508">
    <property type="component" value="Unassembled WGS sequence"/>
</dbReference>
<keyword evidence="1" id="KW-0732">Signal</keyword>
<protein>
    <submittedName>
        <fullName evidence="2">Uncharacterized protein</fullName>
    </submittedName>
</protein>
<feature type="chain" id="PRO_5042833372" evidence="1">
    <location>
        <begin position="16"/>
        <end position="263"/>
    </location>
</feature>
<evidence type="ECO:0000256" key="1">
    <source>
        <dbReference type="SAM" id="SignalP"/>
    </source>
</evidence>